<evidence type="ECO:0000313" key="2">
    <source>
        <dbReference type="EMBL" id="CAK0887582.1"/>
    </source>
</evidence>
<reference evidence="2" key="1">
    <citation type="submission" date="2023-10" db="EMBL/GenBank/DDBJ databases">
        <authorList>
            <person name="Chen Y."/>
            <person name="Shah S."/>
            <person name="Dougan E. K."/>
            <person name="Thang M."/>
            <person name="Chan C."/>
        </authorList>
    </citation>
    <scope>NUCLEOTIDE SEQUENCE [LARGE SCALE GENOMIC DNA]</scope>
</reference>
<sequence>MYCMLLVHGNVCGGYVYGITSVTMMSGSPPRSALMHCRRSDYAALIAGPAWLALKLYMCWAVLALWHRYAFGWTTTDFRASGYLEPFNPLSDTRGGKAPDTSHLHRAFTGSA</sequence>
<dbReference type="Proteomes" id="UP001189429">
    <property type="component" value="Unassembled WGS sequence"/>
</dbReference>
<feature type="transmembrane region" description="Helical" evidence="1">
    <location>
        <begin position="42"/>
        <end position="66"/>
    </location>
</feature>
<evidence type="ECO:0000256" key="1">
    <source>
        <dbReference type="SAM" id="Phobius"/>
    </source>
</evidence>
<protein>
    <submittedName>
        <fullName evidence="2">Uncharacterized protein</fullName>
    </submittedName>
</protein>
<name>A0ABN9WLV6_9DINO</name>
<dbReference type="EMBL" id="CAUYUJ010018954">
    <property type="protein sequence ID" value="CAK0887582.1"/>
    <property type="molecule type" value="Genomic_DNA"/>
</dbReference>
<organism evidence="2 3">
    <name type="scientific">Prorocentrum cordatum</name>
    <dbReference type="NCBI Taxonomy" id="2364126"/>
    <lineage>
        <taxon>Eukaryota</taxon>
        <taxon>Sar</taxon>
        <taxon>Alveolata</taxon>
        <taxon>Dinophyceae</taxon>
        <taxon>Prorocentrales</taxon>
        <taxon>Prorocentraceae</taxon>
        <taxon>Prorocentrum</taxon>
    </lineage>
</organism>
<proteinExistence type="predicted"/>
<evidence type="ECO:0000313" key="3">
    <source>
        <dbReference type="Proteomes" id="UP001189429"/>
    </source>
</evidence>
<accession>A0ABN9WLV6</accession>
<keyword evidence="1" id="KW-0812">Transmembrane</keyword>
<keyword evidence="3" id="KW-1185">Reference proteome</keyword>
<gene>
    <name evidence="2" type="ORF">PCOR1329_LOCUS68588</name>
</gene>
<comment type="caution">
    <text evidence="2">The sequence shown here is derived from an EMBL/GenBank/DDBJ whole genome shotgun (WGS) entry which is preliminary data.</text>
</comment>
<keyword evidence="1" id="KW-1133">Transmembrane helix</keyword>
<keyword evidence="1" id="KW-0472">Membrane</keyword>